<sequence>MPHIRGDASVTLKSLSKIKHVRAFTVRGGGADYHDQGEGHWIDNHIATPMSRYPEYRQSRQSFGINVLGTLVVEIEAEDGTIGFAVTTGGEPACYIVEKHLARFLEGRSPLEYEKIWDQMYFSTQYYGRKGLVINAISGVDLALWDLLGKLRQEPVYHMLGGAVRDELQFYATGARPDIAKELGFIGGKMALHHGPAEGVEGLKKNIAELAEMRERVGPDFWLMWDCWMALDVDYATRLAIAAHEYGLKWIEEAISPDDYWGYAELRRNVPRGMLVTTGEHEATRWGFRMLLDMECCDIIQPDVGWCGGITELLKISALADAKGKMVVPHGSSVYSYHFVITRHNSPFAEFLMMHPGPTEVVPMFAPQLLGEPVPVNGRLKASALDAPGFGVTFNPDVATHRPYTH</sequence>
<dbReference type="CDD" id="cd03327">
    <property type="entry name" value="MR_like_2"/>
    <property type="match status" value="1"/>
</dbReference>
<dbReference type="InterPro" id="IPR036849">
    <property type="entry name" value="Enolase-like_C_sf"/>
</dbReference>
<dbReference type="SFLD" id="SFLDG00179">
    <property type="entry name" value="mandelate_racemase"/>
    <property type="match status" value="1"/>
</dbReference>
<dbReference type="OrthoDB" id="9802699at2"/>
<dbReference type="InterPro" id="IPR013342">
    <property type="entry name" value="Mandelate_racemase_C"/>
</dbReference>
<keyword evidence="1 7" id="KW-0479">Metal-binding</keyword>
<evidence type="ECO:0000313" key="10">
    <source>
        <dbReference type="Proteomes" id="UP000094256"/>
    </source>
</evidence>
<dbReference type="SFLD" id="SFLDF00006">
    <property type="entry name" value="rhamnonate_dehydratase"/>
    <property type="match status" value="1"/>
</dbReference>
<evidence type="ECO:0000256" key="2">
    <source>
        <dbReference type="ARBA" id="ARBA00022842"/>
    </source>
</evidence>
<dbReference type="HAMAP" id="MF_01288">
    <property type="entry name" value="Rhamnon_dehydrat"/>
    <property type="match status" value="1"/>
</dbReference>
<dbReference type="STRING" id="1560345.AWL63_05970"/>
<comment type="catalytic activity">
    <reaction evidence="7">
        <text>L-rhamnonate = 2-dehydro-3-deoxy-L-rhamnonate + H2O</text>
        <dbReference type="Rhea" id="RHEA:23080"/>
        <dbReference type="ChEBI" id="CHEBI:15377"/>
        <dbReference type="ChEBI" id="CHEBI:58118"/>
        <dbReference type="ChEBI" id="CHEBI:58371"/>
        <dbReference type="EC" id="4.2.1.90"/>
    </reaction>
</comment>
<dbReference type="InterPro" id="IPR046945">
    <property type="entry name" value="RHMD-like"/>
</dbReference>
<dbReference type="Pfam" id="PF02746">
    <property type="entry name" value="MR_MLE_N"/>
    <property type="match status" value="1"/>
</dbReference>
<organism evidence="9 10">
    <name type="scientific">Sphingomonas panacis</name>
    <dbReference type="NCBI Taxonomy" id="1560345"/>
    <lineage>
        <taxon>Bacteria</taxon>
        <taxon>Pseudomonadati</taxon>
        <taxon>Pseudomonadota</taxon>
        <taxon>Alphaproteobacteria</taxon>
        <taxon>Sphingomonadales</taxon>
        <taxon>Sphingomonadaceae</taxon>
        <taxon>Sphingomonas</taxon>
    </lineage>
</organism>
<feature type="binding site" evidence="7">
    <location>
        <position position="226"/>
    </location>
    <ligand>
        <name>Mg(2+)</name>
        <dbReference type="ChEBI" id="CHEBI:18420"/>
    </ligand>
</feature>
<evidence type="ECO:0000256" key="4">
    <source>
        <dbReference type="ARBA" id="ARBA00063011"/>
    </source>
</evidence>
<dbReference type="PANTHER" id="PTHR13794">
    <property type="entry name" value="ENOLASE SUPERFAMILY, MANDELATE RACEMASE"/>
    <property type="match status" value="1"/>
</dbReference>
<dbReference type="EMBL" id="CP014168">
    <property type="protein sequence ID" value="AOH83584.1"/>
    <property type="molecule type" value="Genomic_DNA"/>
</dbReference>
<evidence type="ECO:0000256" key="5">
    <source>
        <dbReference type="ARBA" id="ARBA00067087"/>
    </source>
</evidence>
<dbReference type="PANTHER" id="PTHR13794:SF58">
    <property type="entry name" value="MITOCHONDRIAL ENOLASE SUPERFAMILY MEMBER 1"/>
    <property type="match status" value="1"/>
</dbReference>
<comment type="cofactor">
    <cofactor evidence="7">
        <name>Mg(2+)</name>
        <dbReference type="ChEBI" id="CHEBI:18420"/>
    </cofactor>
    <text evidence="7">Binds 1 Mg(2+) ion per subunit.</text>
</comment>
<comment type="miscellaneous">
    <text evidence="7">Reaction proceeds via a syn dehydration.</text>
</comment>
<evidence type="ECO:0000256" key="1">
    <source>
        <dbReference type="ARBA" id="ARBA00022723"/>
    </source>
</evidence>
<dbReference type="InterPro" id="IPR023444">
    <property type="entry name" value="L-Rhamnon_dehydrat"/>
</dbReference>
<dbReference type="SUPFAM" id="SSF54826">
    <property type="entry name" value="Enolase N-terminal domain-like"/>
    <property type="match status" value="1"/>
</dbReference>
<comment type="similarity">
    <text evidence="3 7">Belongs to the mandelate racemase/muconate lactonizing enzyme family. RhamD subfamily.</text>
</comment>
<feature type="site" description="Increases basicity of active site His" evidence="7">
    <location>
        <position position="303"/>
    </location>
</feature>
<protein>
    <recommendedName>
        <fullName evidence="6 7">L-rhamnonate dehydratase</fullName>
        <shortName evidence="7">RhamD</shortName>
        <ecNumber evidence="5 7">4.2.1.90</ecNumber>
    </recommendedName>
</protein>
<dbReference type="FunFam" id="3.20.20.120:FF:000005">
    <property type="entry name" value="Putative L-rhamnonate dehydratase"/>
    <property type="match status" value="1"/>
</dbReference>
<comment type="function">
    <text evidence="7">Catalyzes the dehydration of L-rhamnonate to 2-keto-3-deoxy-L-rhamnonate (KDR).</text>
</comment>
<dbReference type="InterPro" id="IPR013341">
    <property type="entry name" value="Mandelate_racemase_N_dom"/>
</dbReference>
<feature type="active site" description="Proton acceptor" evidence="7">
    <location>
        <position position="330"/>
    </location>
</feature>
<comment type="subunit">
    <text evidence="4 7">Homooctamer; tetramer of dimers.</text>
</comment>
<dbReference type="AlphaFoldDB" id="A0A1B3Z819"/>
<dbReference type="InterPro" id="IPR029065">
    <property type="entry name" value="Enolase_C-like"/>
</dbReference>
<dbReference type="Pfam" id="PF13378">
    <property type="entry name" value="MR_MLE_C"/>
    <property type="match status" value="1"/>
</dbReference>
<dbReference type="EC" id="4.2.1.90" evidence="5 7"/>
<dbReference type="Proteomes" id="UP000094256">
    <property type="component" value="Chromosome"/>
</dbReference>
<proteinExistence type="inferred from homology"/>
<dbReference type="SMART" id="SM00922">
    <property type="entry name" value="MR_MLE"/>
    <property type="match status" value="1"/>
</dbReference>
<feature type="binding site" evidence="7">
    <location>
        <position position="252"/>
    </location>
    <ligand>
        <name>Mg(2+)</name>
        <dbReference type="ChEBI" id="CHEBI:18420"/>
    </ligand>
</feature>
<dbReference type="GO" id="GO:0000287">
    <property type="term" value="F:magnesium ion binding"/>
    <property type="evidence" value="ECO:0007669"/>
    <property type="project" value="UniProtKB-UniRule"/>
</dbReference>
<dbReference type="SUPFAM" id="SSF51604">
    <property type="entry name" value="Enolase C-terminal domain-like"/>
    <property type="match status" value="1"/>
</dbReference>
<keyword evidence="2 7" id="KW-0460">Magnesium</keyword>
<evidence type="ECO:0000256" key="3">
    <source>
        <dbReference type="ARBA" id="ARBA00061339"/>
    </source>
</evidence>
<evidence type="ECO:0000313" key="9">
    <source>
        <dbReference type="EMBL" id="AOH83584.1"/>
    </source>
</evidence>
<dbReference type="NCBIfam" id="NF011968">
    <property type="entry name" value="PRK15440.1"/>
    <property type="match status" value="1"/>
</dbReference>
<feature type="binding site" evidence="7">
    <location>
        <position position="34"/>
    </location>
    <ligand>
        <name>substrate</name>
    </ligand>
</feature>
<gene>
    <name evidence="7" type="primary">rhmD</name>
    <name evidence="9" type="ORF">AWL63_05970</name>
</gene>
<feature type="domain" description="Mandelate racemase/muconate lactonizing enzyme C-terminal" evidence="8">
    <location>
        <begin position="167"/>
        <end position="273"/>
    </location>
</feature>
<keyword evidence="7" id="KW-0456">Lyase</keyword>
<dbReference type="Gene3D" id="3.20.20.120">
    <property type="entry name" value="Enolase-like C-terminal domain"/>
    <property type="match status" value="1"/>
</dbReference>
<evidence type="ECO:0000256" key="7">
    <source>
        <dbReference type="HAMAP-Rule" id="MF_01288"/>
    </source>
</evidence>
<dbReference type="SFLD" id="SFLDS00001">
    <property type="entry name" value="Enolase"/>
    <property type="match status" value="1"/>
</dbReference>
<feature type="binding site" evidence="7">
    <location>
        <position position="60"/>
    </location>
    <ligand>
        <name>substrate</name>
    </ligand>
</feature>
<dbReference type="InterPro" id="IPR029017">
    <property type="entry name" value="Enolase-like_N"/>
</dbReference>
<reference evidence="9 10" key="1">
    <citation type="submission" date="2016-01" db="EMBL/GenBank/DDBJ databases">
        <title>Complete genome and mega plasmid sequence of Sphingomonas panacis DCY99 elicits systemic resistance in rice to Xanthomonas oryzae.</title>
        <authorList>
            <person name="Kim Y.J."/>
            <person name="Yang D.C."/>
            <person name="Sing P."/>
        </authorList>
    </citation>
    <scope>NUCLEOTIDE SEQUENCE [LARGE SCALE GENOMIC DNA]</scope>
    <source>
        <strain evidence="9 10">DCY99</strain>
    </source>
</reference>
<accession>A0A1B3Z819</accession>
<dbReference type="Gene3D" id="3.30.390.10">
    <property type="entry name" value="Enolase-like, N-terminal domain"/>
    <property type="match status" value="1"/>
</dbReference>
<evidence type="ECO:0000256" key="6">
    <source>
        <dbReference type="ARBA" id="ARBA00074351"/>
    </source>
</evidence>
<dbReference type="GO" id="GO:0050032">
    <property type="term" value="F:L-rhamnonate dehydratase activity"/>
    <property type="evidence" value="ECO:0007669"/>
    <property type="project" value="UniProtKB-UniRule"/>
</dbReference>
<feature type="binding site" evidence="7">
    <location>
        <position position="280"/>
    </location>
    <ligand>
        <name>Mg(2+)</name>
        <dbReference type="ChEBI" id="CHEBI:18420"/>
    </ligand>
</feature>
<keyword evidence="10" id="KW-1185">Reference proteome</keyword>
<name>A0A1B3Z819_9SPHN</name>
<dbReference type="GO" id="GO:0016052">
    <property type="term" value="P:carbohydrate catabolic process"/>
    <property type="evidence" value="ECO:0007669"/>
    <property type="project" value="TreeGrafter"/>
</dbReference>
<evidence type="ECO:0000259" key="8">
    <source>
        <dbReference type="SMART" id="SM00922"/>
    </source>
</evidence>
<feature type="site" description="Transition state stabilizer" evidence="7">
    <location>
        <position position="350"/>
    </location>
</feature>
<dbReference type="KEGG" id="span:AWL63_05970"/>
<feature type="binding site" evidence="7">
    <location>
        <position position="350"/>
    </location>
    <ligand>
        <name>substrate</name>
    </ligand>
</feature>